<proteinExistence type="predicted"/>
<organism evidence="2 3">
    <name type="scientific">Geobacillus subterraneus</name>
    <dbReference type="NCBI Taxonomy" id="129338"/>
    <lineage>
        <taxon>Bacteria</taxon>
        <taxon>Bacillati</taxon>
        <taxon>Bacillota</taxon>
        <taxon>Bacilli</taxon>
        <taxon>Bacillales</taxon>
        <taxon>Anoxybacillaceae</taxon>
        <taxon>Geobacillus</taxon>
    </lineage>
</organism>
<keyword evidence="1" id="KW-0812">Transmembrane</keyword>
<dbReference type="RefSeq" id="WP_063165116.1">
    <property type="nucleotide sequence ID" value="NZ_CP014342.1"/>
</dbReference>
<keyword evidence="3" id="KW-1185">Reference proteome</keyword>
<dbReference type="EMBL" id="CP014342">
    <property type="protein sequence ID" value="AMX82730.1"/>
    <property type="molecule type" value="Genomic_DNA"/>
</dbReference>
<reference evidence="2 3" key="1">
    <citation type="submission" date="2016-02" db="EMBL/GenBank/DDBJ databases">
        <title>Complete genome sequence of Geobacillus subterraneus KCTC 3922T.</title>
        <authorList>
            <person name="Lee D.-W."/>
            <person name="Lee Y.-J."/>
            <person name="Lee S.-J."/>
            <person name="Park G.-S."/>
            <person name="Lee S.-J."/>
            <person name="Shin J.-H."/>
        </authorList>
    </citation>
    <scope>NUCLEOTIDE SEQUENCE [LARGE SCALE GENOMIC DNA]</scope>
    <source>
        <strain evidence="2 3">KCTC 3922</strain>
    </source>
</reference>
<keyword evidence="1" id="KW-1133">Transmembrane helix</keyword>
<gene>
    <name evidence="2" type="ORF">GS3922_03015</name>
</gene>
<evidence type="ECO:0000313" key="2">
    <source>
        <dbReference type="EMBL" id="AMX82730.1"/>
    </source>
</evidence>
<dbReference type="Proteomes" id="UP000076226">
    <property type="component" value="Chromosome"/>
</dbReference>
<evidence type="ECO:0000313" key="3">
    <source>
        <dbReference type="Proteomes" id="UP000076226"/>
    </source>
</evidence>
<dbReference type="GeneID" id="32406765"/>
<sequence length="525" mass="58398">MNRLCLNEAGYSLVTMMLVITIFFLLGLTILTVAAQQARLTHVRVEEIESFQEAANAIDETVAALKAAIAKPDFVLSTPARLDDDLSRWLPAFEQRYGVTIRDATEEEEIDRQKLFTRVLYISAPHGNKTVTRRVIIANTPSFLKYALGSAEDLAVNGGAYIDGHVYAGNDAYVTNAANYIDHSQRRTEPTSFPTLSTDSAWLVQGEAFSCTGGADCYQRGTGTFLRQPIHFSHGLEGATVQKETDDFIDVDFNWTVKDKLLNAAGIETFSDEYEQWIDKGIPDLLSMLEDRLTVVEDIELLLRRSWHQSVLLYHPEVSSFFVDRGEIDLKKHWLIVNGDLFLGNTVQTPTKVRGNLIVLGDLTIQGNVAFDASVYVTGRTLIYDADISGWGEKELVLLTDGPLELARINEFHNSFPRQPNLKGYFYTSSNATVYAVGSYIHIQGGLFARGDASKRAPDADISGLVVNAYRGRAENGLSFIPAPDDDVDQSRLVIRHDPQVLIDRGEGLPFVKRLSLVVDRLKVE</sequence>
<keyword evidence="1" id="KW-0472">Membrane</keyword>
<feature type="transmembrane region" description="Helical" evidence="1">
    <location>
        <begin position="12"/>
        <end position="35"/>
    </location>
</feature>
<name>A0ABM6A944_9BACL</name>
<accession>A0ABM6A944</accession>
<protein>
    <recommendedName>
        <fullName evidence="4">Type 4 fimbrial biogenesis protein PilX N-terminal domain-containing protein</fullName>
    </recommendedName>
</protein>
<evidence type="ECO:0000256" key="1">
    <source>
        <dbReference type="SAM" id="Phobius"/>
    </source>
</evidence>
<evidence type="ECO:0008006" key="4">
    <source>
        <dbReference type="Google" id="ProtNLM"/>
    </source>
</evidence>